<protein>
    <submittedName>
        <fullName evidence="2">Uncharacterized protein</fullName>
    </submittedName>
</protein>
<organism evidence="2 3">
    <name type="scientific">Ceratopteris richardii</name>
    <name type="common">Triangle waterfern</name>
    <dbReference type="NCBI Taxonomy" id="49495"/>
    <lineage>
        <taxon>Eukaryota</taxon>
        <taxon>Viridiplantae</taxon>
        <taxon>Streptophyta</taxon>
        <taxon>Embryophyta</taxon>
        <taxon>Tracheophyta</taxon>
        <taxon>Polypodiopsida</taxon>
        <taxon>Polypodiidae</taxon>
        <taxon>Polypodiales</taxon>
        <taxon>Pteridineae</taxon>
        <taxon>Pteridaceae</taxon>
        <taxon>Parkerioideae</taxon>
        <taxon>Ceratopteris</taxon>
    </lineage>
</organism>
<proteinExistence type="predicted"/>
<sequence>MLQRSNATRVPPHARNFEVVFDAPHRTRNNQMLDKTVKEQRDATMCGCLKAKGAKSRPTNVSGAVQLSNQELEPRKAGADFSSVHSDSVTVPSNNARMSMAKRDIRKSSR</sequence>
<dbReference type="AlphaFoldDB" id="A0A8T2RD41"/>
<evidence type="ECO:0000256" key="1">
    <source>
        <dbReference type="SAM" id="MobiDB-lite"/>
    </source>
</evidence>
<evidence type="ECO:0000313" key="3">
    <source>
        <dbReference type="Proteomes" id="UP000825935"/>
    </source>
</evidence>
<gene>
    <name evidence="2" type="ORF">KP509_28G064900</name>
</gene>
<reference evidence="2" key="1">
    <citation type="submission" date="2021-08" db="EMBL/GenBank/DDBJ databases">
        <title>WGS assembly of Ceratopteris richardii.</title>
        <authorList>
            <person name="Marchant D.B."/>
            <person name="Chen G."/>
            <person name="Jenkins J."/>
            <person name="Shu S."/>
            <person name="Leebens-Mack J."/>
            <person name="Grimwood J."/>
            <person name="Schmutz J."/>
            <person name="Soltis P."/>
            <person name="Soltis D."/>
            <person name="Chen Z.-H."/>
        </authorList>
    </citation>
    <scope>NUCLEOTIDE SEQUENCE</scope>
    <source>
        <strain evidence="2">Whitten #5841</strain>
        <tissue evidence="2">Leaf</tissue>
    </source>
</reference>
<comment type="caution">
    <text evidence="2">The sequence shown here is derived from an EMBL/GenBank/DDBJ whole genome shotgun (WGS) entry which is preliminary data.</text>
</comment>
<feature type="region of interest" description="Disordered" evidence="1">
    <location>
        <begin position="66"/>
        <end position="110"/>
    </location>
</feature>
<keyword evidence="3" id="KW-1185">Reference proteome</keyword>
<name>A0A8T2RD41_CERRI</name>
<evidence type="ECO:0000313" key="2">
    <source>
        <dbReference type="EMBL" id="KAH7294299.1"/>
    </source>
</evidence>
<dbReference type="EMBL" id="CM035433">
    <property type="protein sequence ID" value="KAH7294299.1"/>
    <property type="molecule type" value="Genomic_DNA"/>
</dbReference>
<accession>A0A8T2RD41</accession>
<feature type="compositionally biased region" description="Basic and acidic residues" evidence="1">
    <location>
        <begin position="101"/>
        <end position="110"/>
    </location>
</feature>
<dbReference type="Proteomes" id="UP000825935">
    <property type="component" value="Chromosome 28"/>
</dbReference>
<feature type="compositionally biased region" description="Polar residues" evidence="1">
    <location>
        <begin position="83"/>
        <end position="97"/>
    </location>
</feature>